<dbReference type="Gene3D" id="3.10.580.10">
    <property type="entry name" value="CBS-domain"/>
    <property type="match status" value="1"/>
</dbReference>
<dbReference type="PANTHER" id="PTHR12064:SF59">
    <property type="entry name" value="CNNM TRANSMEMBRANE DOMAIN-CONTAINING PROTEIN"/>
    <property type="match status" value="1"/>
</dbReference>
<dbReference type="GO" id="GO:0010960">
    <property type="term" value="P:magnesium ion homeostasis"/>
    <property type="evidence" value="ECO:0007669"/>
    <property type="project" value="InterPro"/>
</dbReference>
<dbReference type="EMBL" id="BSYO01000011">
    <property type="protein sequence ID" value="GMH11531.1"/>
    <property type="molecule type" value="Genomic_DNA"/>
</dbReference>
<comment type="caution">
    <text evidence="1">The sequence shown here is derived from an EMBL/GenBank/DDBJ whole genome shotgun (WGS) entry which is preliminary data.</text>
</comment>
<dbReference type="PANTHER" id="PTHR12064">
    <property type="entry name" value="METAL TRANSPORTER CNNM"/>
    <property type="match status" value="1"/>
</dbReference>
<evidence type="ECO:0000313" key="2">
    <source>
        <dbReference type="Proteomes" id="UP001279734"/>
    </source>
</evidence>
<accession>A0AAD3SJG0</accession>
<evidence type="ECO:0000313" key="1">
    <source>
        <dbReference type="EMBL" id="GMH11531.1"/>
    </source>
</evidence>
<dbReference type="AlphaFoldDB" id="A0AAD3SJG0"/>
<dbReference type="Proteomes" id="UP001279734">
    <property type="component" value="Unassembled WGS sequence"/>
</dbReference>
<dbReference type="GO" id="GO:0030026">
    <property type="term" value="P:intracellular manganese ion homeostasis"/>
    <property type="evidence" value="ECO:0007669"/>
    <property type="project" value="TreeGrafter"/>
</dbReference>
<dbReference type="InterPro" id="IPR045095">
    <property type="entry name" value="ACDP"/>
</dbReference>
<reference evidence="1" key="1">
    <citation type="submission" date="2023-05" db="EMBL/GenBank/DDBJ databases">
        <title>Nepenthes gracilis genome sequencing.</title>
        <authorList>
            <person name="Fukushima K."/>
        </authorList>
    </citation>
    <scope>NUCLEOTIDE SEQUENCE</scope>
    <source>
        <strain evidence="1">SING2019-196</strain>
    </source>
</reference>
<protein>
    <submittedName>
        <fullName evidence="1">Uncharacterized protein</fullName>
    </submittedName>
</protein>
<dbReference type="InterPro" id="IPR046342">
    <property type="entry name" value="CBS_dom_sf"/>
</dbReference>
<name>A0AAD3SJG0_NEPGR</name>
<keyword evidence="2" id="KW-1185">Reference proteome</keyword>
<dbReference type="GO" id="GO:0005737">
    <property type="term" value="C:cytoplasm"/>
    <property type="evidence" value="ECO:0007669"/>
    <property type="project" value="TreeGrafter"/>
</dbReference>
<gene>
    <name evidence="1" type="ORF">Nepgr_013372</name>
</gene>
<organism evidence="1 2">
    <name type="scientific">Nepenthes gracilis</name>
    <name type="common">Slender pitcher plant</name>
    <dbReference type="NCBI Taxonomy" id="150966"/>
    <lineage>
        <taxon>Eukaryota</taxon>
        <taxon>Viridiplantae</taxon>
        <taxon>Streptophyta</taxon>
        <taxon>Embryophyta</taxon>
        <taxon>Tracheophyta</taxon>
        <taxon>Spermatophyta</taxon>
        <taxon>Magnoliopsida</taxon>
        <taxon>eudicotyledons</taxon>
        <taxon>Gunneridae</taxon>
        <taxon>Pentapetalae</taxon>
        <taxon>Caryophyllales</taxon>
        <taxon>Nepenthaceae</taxon>
        <taxon>Nepenthes</taxon>
    </lineage>
</organism>
<dbReference type="SUPFAM" id="SSF54631">
    <property type="entry name" value="CBS-domain pair"/>
    <property type="match status" value="1"/>
</dbReference>
<proteinExistence type="predicted"/>
<sequence>MEQLTADEPYDSVSGAFVTYGGCVINLVEGESTSFSAILLVLVSAHFPTFIARQLFCDFSTYHAGDATLVGAIYSPAYDDRKLQEVSTLFHLQHQHVVCYYQTWVETDVAGFVVGGTWDYRTAVNTLLNGDKMETTNNIGFAWDINAQLDRDLMNSILGNGHSRLSVYYEEPTNIIGLVLVKNLLTVHPEDEVPVKSVTIRRIPRVPETMPLYDILNEFLKGHSHMAVVVRQFNKPTEQSTDKGPADDSVKEVRVAMNVAATLNCLPMYDPTICWKEELTAPFGYVEIQDFAYVDRTRLATPSMVGEQIMALEDFKKSNSVTPFFISYNAEDGGQQVHKGLMKKILYQFWKEFSWPFRMI</sequence>